<protein>
    <submittedName>
        <fullName evidence="2">Uncharacterized protein</fullName>
    </submittedName>
</protein>
<dbReference type="EMBL" id="JAUEPN010000009">
    <property type="protein sequence ID" value="KAK3291528.1"/>
    <property type="molecule type" value="Genomic_DNA"/>
</dbReference>
<dbReference type="AlphaFoldDB" id="A0AAE0LND1"/>
<reference evidence="2" key="2">
    <citation type="submission" date="2023-06" db="EMBL/GenBank/DDBJ databases">
        <authorList>
            <consortium name="Lawrence Berkeley National Laboratory"/>
            <person name="Haridas S."/>
            <person name="Hensen N."/>
            <person name="Bonometti L."/>
            <person name="Westerberg I."/>
            <person name="Brannstrom I.O."/>
            <person name="Guillou S."/>
            <person name="Cros-Aarteil S."/>
            <person name="Calhoun S."/>
            <person name="Kuo A."/>
            <person name="Mondo S."/>
            <person name="Pangilinan J."/>
            <person name="Riley R."/>
            <person name="Labutti K."/>
            <person name="Andreopoulos B."/>
            <person name="Lipzen A."/>
            <person name="Chen C."/>
            <person name="Yanf M."/>
            <person name="Daum C."/>
            <person name="Ng V."/>
            <person name="Clum A."/>
            <person name="Steindorff A."/>
            <person name="Ohm R."/>
            <person name="Martin F."/>
            <person name="Silar P."/>
            <person name="Natvig D."/>
            <person name="Lalanne C."/>
            <person name="Gautier V."/>
            <person name="Ament-Velasquez S.L."/>
            <person name="Kruys A."/>
            <person name="Hutchinson M.I."/>
            <person name="Powell A.J."/>
            <person name="Barry K."/>
            <person name="Miller A.N."/>
            <person name="Grigoriev I.V."/>
            <person name="Debuchy R."/>
            <person name="Gladieux P."/>
            <person name="Thoren M.H."/>
            <person name="Johannesson H."/>
        </authorList>
    </citation>
    <scope>NUCLEOTIDE SEQUENCE</scope>
    <source>
        <strain evidence="2">CBS 168.71</strain>
    </source>
</reference>
<dbReference type="RefSeq" id="XP_062655042.1">
    <property type="nucleotide sequence ID" value="XM_062804700.1"/>
</dbReference>
<proteinExistence type="predicted"/>
<keyword evidence="3" id="KW-1185">Reference proteome</keyword>
<dbReference type="PANTHER" id="PTHR34365">
    <property type="entry name" value="ENOLASE (DUF1399)"/>
    <property type="match status" value="1"/>
</dbReference>
<gene>
    <name evidence="2" type="ORF">B0H64DRAFT_409216</name>
</gene>
<feature type="region of interest" description="Disordered" evidence="1">
    <location>
        <begin position="1"/>
        <end position="22"/>
    </location>
</feature>
<dbReference type="Pfam" id="PF07173">
    <property type="entry name" value="GRDP-like"/>
    <property type="match status" value="1"/>
</dbReference>
<reference evidence="2" key="1">
    <citation type="journal article" date="2023" name="Mol. Phylogenet. Evol.">
        <title>Genome-scale phylogeny and comparative genomics of the fungal order Sordariales.</title>
        <authorList>
            <person name="Hensen N."/>
            <person name="Bonometti L."/>
            <person name="Westerberg I."/>
            <person name="Brannstrom I.O."/>
            <person name="Guillou S."/>
            <person name="Cros-Aarteil S."/>
            <person name="Calhoun S."/>
            <person name="Haridas S."/>
            <person name="Kuo A."/>
            <person name="Mondo S."/>
            <person name="Pangilinan J."/>
            <person name="Riley R."/>
            <person name="LaButti K."/>
            <person name="Andreopoulos B."/>
            <person name="Lipzen A."/>
            <person name="Chen C."/>
            <person name="Yan M."/>
            <person name="Daum C."/>
            <person name="Ng V."/>
            <person name="Clum A."/>
            <person name="Steindorff A."/>
            <person name="Ohm R.A."/>
            <person name="Martin F."/>
            <person name="Silar P."/>
            <person name="Natvig D.O."/>
            <person name="Lalanne C."/>
            <person name="Gautier V."/>
            <person name="Ament-Velasquez S.L."/>
            <person name="Kruys A."/>
            <person name="Hutchinson M.I."/>
            <person name="Powell A.J."/>
            <person name="Barry K."/>
            <person name="Miller A.N."/>
            <person name="Grigoriev I.V."/>
            <person name="Debuchy R."/>
            <person name="Gladieux P."/>
            <person name="Hiltunen Thoren M."/>
            <person name="Johannesson H."/>
        </authorList>
    </citation>
    <scope>NUCLEOTIDE SEQUENCE</scope>
    <source>
        <strain evidence="2">CBS 168.71</strain>
    </source>
</reference>
<dbReference type="Proteomes" id="UP001278766">
    <property type="component" value="Unassembled WGS sequence"/>
</dbReference>
<organism evidence="2 3">
    <name type="scientific">Chaetomium fimeti</name>
    <dbReference type="NCBI Taxonomy" id="1854472"/>
    <lineage>
        <taxon>Eukaryota</taxon>
        <taxon>Fungi</taxon>
        <taxon>Dikarya</taxon>
        <taxon>Ascomycota</taxon>
        <taxon>Pezizomycotina</taxon>
        <taxon>Sordariomycetes</taxon>
        <taxon>Sordariomycetidae</taxon>
        <taxon>Sordariales</taxon>
        <taxon>Chaetomiaceae</taxon>
        <taxon>Chaetomium</taxon>
    </lineage>
</organism>
<name>A0AAE0LND1_9PEZI</name>
<dbReference type="PANTHER" id="PTHR34365:SF7">
    <property type="entry name" value="GLYCINE-RICH DOMAIN-CONTAINING PROTEIN 1"/>
    <property type="match status" value="1"/>
</dbReference>
<sequence>MPSSTTQFHGRRGQNVEDTSGLTNAHSDLEKQLLHSPAFRPRQLKPRAYDHLSEEPPTVDACFSHLRLLEAFVILRDEVRGLAWSCHADQDAGWEAFVRLAASRFNRWFATAGDTVMQTSLPPLDVLMVWHSFMLRPHSYADFCKTARPDGAGVHGIPWSLVHEAISVDSGKFVLSKSQTKHAALSNLPADLLEPLKREDKTGIDIMDLMAAEYRRNEARNSGLPTGFAPPLDLAAAVHRQMGFALKMTRFGWAHSPHSDSILQRAVARYRKFLSLFAVTGHAIVPTVDIDLVWHTHQLSPACYALFSHAVTMGRFINHNDSIEQGAIQTAFESTKRLYYDLFGEDYSICNSWFCEATRFDRNGVLADTDLTALQSIVTRLNRRTRQLERSVVLDLAVCRCYETDTSSSRWGHEQELASCGDCGSHCSGS</sequence>
<dbReference type="InterPro" id="IPR009836">
    <property type="entry name" value="GRDP-like"/>
</dbReference>
<comment type="caution">
    <text evidence="2">The sequence shown here is derived from an EMBL/GenBank/DDBJ whole genome shotgun (WGS) entry which is preliminary data.</text>
</comment>
<evidence type="ECO:0000256" key="1">
    <source>
        <dbReference type="SAM" id="MobiDB-lite"/>
    </source>
</evidence>
<evidence type="ECO:0000313" key="3">
    <source>
        <dbReference type="Proteomes" id="UP001278766"/>
    </source>
</evidence>
<accession>A0AAE0LND1</accession>
<evidence type="ECO:0000313" key="2">
    <source>
        <dbReference type="EMBL" id="KAK3291528.1"/>
    </source>
</evidence>
<dbReference type="GeneID" id="87841648"/>